<dbReference type="EMBL" id="CAJNOQ010003342">
    <property type="protein sequence ID" value="CAF1007646.1"/>
    <property type="molecule type" value="Genomic_DNA"/>
</dbReference>
<dbReference type="Pfam" id="PF22669">
    <property type="entry name" value="Exo_endo_phos2"/>
    <property type="match status" value="1"/>
</dbReference>
<evidence type="ECO:0000313" key="5">
    <source>
        <dbReference type="EMBL" id="CAF1007646.1"/>
    </source>
</evidence>
<keyword evidence="2" id="KW-0378">Hydrolase</keyword>
<organism evidence="5 7">
    <name type="scientific">Didymodactylos carnosus</name>
    <dbReference type="NCBI Taxonomy" id="1234261"/>
    <lineage>
        <taxon>Eukaryota</taxon>
        <taxon>Metazoa</taxon>
        <taxon>Spiralia</taxon>
        <taxon>Gnathifera</taxon>
        <taxon>Rotifera</taxon>
        <taxon>Eurotatoria</taxon>
        <taxon>Bdelloidea</taxon>
        <taxon>Philodinida</taxon>
        <taxon>Philodinidae</taxon>
        <taxon>Didymodactylos</taxon>
    </lineage>
</organism>
<evidence type="ECO:0000313" key="7">
    <source>
        <dbReference type="Proteomes" id="UP000663829"/>
    </source>
</evidence>
<dbReference type="AlphaFoldDB" id="A0A814H9C1"/>
<sequence>MFRADLLKRHPSDFIALHCQEVGGKNYEQFMYILDRFIKEMLLIPEISQEYTHYRLYFDSDYTSQDTFTALGSAYFIRQNIPVQQWNFQTSSFEAVVDRQIFTGNLIETQSLRKEKFPREFFPEAKWSRKGFTQTRWAINGRLPFNKTNSQVPFAIFGDFNFRIDSHRFLEYKMLDLESQSFQDQLFEFEKTFPPSYPFSEENNEARSYLKARCPSWCDRILLSHSLKSYVNLEENRSVYGIIGQDVCMGDHKPVYLALTIRLAQGSCSSNTSSSLSSPLLLPSHCSTDLMFDKKLNNQHHHSNAPSFPDTLVDTSTITENSSTSIDTNNYKNNNDDNNKVYLNNVEICSLFPNDEKTKTLDEQKNDIHINVNNTYNVHDFAYFVQPYILPSWSLTLKTKPSQKQHLSNSNVLWAKVRAITYLTGRKHRHGSWYSEDPTEITEMDVDDKMEEDEMVFPHSRTSTITVTQFDSTNYKTDIPVPFRRSYSSNVFVKGHDNISEQTLLRRYSMDSGLIDKLVGDHDADNIDVVPSSTMTTHLSTTLSKAELNDNSVKHENDISTAQETLVVQNIQSKTTKKQQQQRTHRFRCIIL</sequence>
<dbReference type="OrthoDB" id="5780965at2759"/>
<dbReference type="Proteomes" id="UP000681722">
    <property type="component" value="Unassembled WGS sequence"/>
</dbReference>
<dbReference type="EC" id="3.1.3.56" evidence="1"/>
<name>A0A814H9C1_9BILA</name>
<dbReference type="InterPro" id="IPR036691">
    <property type="entry name" value="Endo/exonu/phosph_ase_sf"/>
</dbReference>
<dbReference type="SUPFAM" id="SSF56219">
    <property type="entry name" value="DNase I-like"/>
    <property type="match status" value="1"/>
</dbReference>
<dbReference type="EMBL" id="CAJOBC010003342">
    <property type="protein sequence ID" value="CAF3778833.1"/>
    <property type="molecule type" value="Genomic_DNA"/>
</dbReference>
<reference evidence="5" key="1">
    <citation type="submission" date="2021-02" db="EMBL/GenBank/DDBJ databases">
        <authorList>
            <person name="Nowell W R."/>
        </authorList>
    </citation>
    <scope>NUCLEOTIDE SEQUENCE</scope>
</reference>
<dbReference type="Gene3D" id="3.60.10.10">
    <property type="entry name" value="Endonuclease/exonuclease/phosphatase"/>
    <property type="match status" value="1"/>
</dbReference>
<dbReference type="GO" id="GO:0046856">
    <property type="term" value="P:phosphatidylinositol dephosphorylation"/>
    <property type="evidence" value="ECO:0007669"/>
    <property type="project" value="InterPro"/>
</dbReference>
<dbReference type="SMART" id="SM00128">
    <property type="entry name" value="IPPc"/>
    <property type="match status" value="1"/>
</dbReference>
<evidence type="ECO:0000256" key="2">
    <source>
        <dbReference type="ARBA" id="ARBA00022801"/>
    </source>
</evidence>
<evidence type="ECO:0000313" key="6">
    <source>
        <dbReference type="EMBL" id="CAF3778833.1"/>
    </source>
</evidence>
<dbReference type="PANTHER" id="PTHR12997">
    <property type="entry name" value="TYPE I INOSITOL-1,4,5-TRISPHOSPHATE 5-PHOSPHATASE"/>
    <property type="match status" value="1"/>
</dbReference>
<protein>
    <recommendedName>
        <fullName evidence="1">inositol-polyphosphate 5-phosphatase</fullName>
        <ecNumber evidence="1">3.1.3.56</ecNumber>
    </recommendedName>
</protein>
<keyword evidence="7" id="KW-1185">Reference proteome</keyword>
<evidence type="ECO:0000256" key="1">
    <source>
        <dbReference type="ARBA" id="ARBA00012997"/>
    </source>
</evidence>
<feature type="domain" description="Inositol polyphosphate-related phosphatase" evidence="4">
    <location>
        <begin position="1"/>
        <end position="267"/>
    </location>
</feature>
<evidence type="ECO:0000256" key="3">
    <source>
        <dbReference type="ARBA" id="ARBA00023599"/>
    </source>
</evidence>
<evidence type="ECO:0000259" key="4">
    <source>
        <dbReference type="SMART" id="SM00128"/>
    </source>
</evidence>
<dbReference type="PANTHER" id="PTHR12997:SF2">
    <property type="entry name" value="INOSITOL POLYPHOSPHATE-5-PHOSPHATASE A"/>
    <property type="match status" value="1"/>
</dbReference>
<dbReference type="Proteomes" id="UP000663829">
    <property type="component" value="Unassembled WGS sequence"/>
</dbReference>
<proteinExistence type="inferred from homology"/>
<comment type="caution">
    <text evidence="5">The sequence shown here is derived from an EMBL/GenBank/DDBJ whole genome shotgun (WGS) entry which is preliminary data.</text>
</comment>
<gene>
    <name evidence="5" type="ORF">GPM918_LOCUS14095</name>
    <name evidence="6" type="ORF">SRO942_LOCUS14095</name>
</gene>
<dbReference type="GO" id="GO:0004445">
    <property type="term" value="F:inositol-polyphosphate 5-phosphatase activity"/>
    <property type="evidence" value="ECO:0007669"/>
    <property type="project" value="UniProtKB-EC"/>
</dbReference>
<comment type="similarity">
    <text evidence="3">Belongs to the inositol 1,4,5-trisphosphate 5-phosphatase type I family.</text>
</comment>
<dbReference type="InterPro" id="IPR039737">
    <property type="entry name" value="INPP5A"/>
</dbReference>
<dbReference type="InterPro" id="IPR000300">
    <property type="entry name" value="IPPc"/>
</dbReference>
<accession>A0A814H9C1</accession>